<dbReference type="EMBL" id="WHUF01000002">
    <property type="protein sequence ID" value="MQA19818.1"/>
    <property type="molecule type" value="Genomic_DNA"/>
</dbReference>
<evidence type="ECO:0000313" key="2">
    <source>
        <dbReference type="Proteomes" id="UP000444318"/>
    </source>
</evidence>
<name>A0A843SBF1_9BURK</name>
<reference evidence="1 2" key="1">
    <citation type="submission" date="2019-10" db="EMBL/GenBank/DDBJ databases">
        <title>Two novel species isolated from a subtropical stream in China.</title>
        <authorList>
            <person name="Lu H."/>
        </authorList>
    </citation>
    <scope>NUCLEOTIDE SEQUENCE [LARGE SCALE GENOMIC DNA]</scope>
    <source>
        <strain evidence="1 2">FT103W</strain>
    </source>
</reference>
<proteinExistence type="predicted"/>
<protein>
    <submittedName>
        <fullName evidence="1">Transcriptional repressor</fullName>
    </submittedName>
</protein>
<gene>
    <name evidence="1" type="ORF">GEV01_09895</name>
</gene>
<dbReference type="RefSeq" id="WP_152803793.1">
    <property type="nucleotide sequence ID" value="NZ_WHUF01000002.1"/>
</dbReference>
<evidence type="ECO:0000313" key="1">
    <source>
        <dbReference type="EMBL" id="MQA19818.1"/>
    </source>
</evidence>
<sequence length="118" mass="13295">MYLNATFSASPFDDHYQMALIYCFDQDQNYCFSLSRFPDEDEIEVMVLDQVNRKVSDLSVVLGGSTLSISLDDKLAAQLDGHSSYTIRLIGIDDCKMETLRGALRKIFEGKNGLRIEG</sequence>
<dbReference type="Proteomes" id="UP000444318">
    <property type="component" value="Unassembled WGS sequence"/>
</dbReference>
<keyword evidence="2" id="KW-1185">Reference proteome</keyword>
<comment type="caution">
    <text evidence="1">The sequence shown here is derived from an EMBL/GenBank/DDBJ whole genome shotgun (WGS) entry which is preliminary data.</text>
</comment>
<organism evidence="1 2">
    <name type="scientific">Rugamonas rivuli</name>
    <dbReference type="NCBI Taxonomy" id="2743358"/>
    <lineage>
        <taxon>Bacteria</taxon>
        <taxon>Pseudomonadati</taxon>
        <taxon>Pseudomonadota</taxon>
        <taxon>Betaproteobacteria</taxon>
        <taxon>Burkholderiales</taxon>
        <taxon>Oxalobacteraceae</taxon>
        <taxon>Telluria group</taxon>
        <taxon>Rugamonas</taxon>
    </lineage>
</organism>
<dbReference type="AlphaFoldDB" id="A0A843SBF1"/>
<accession>A0A843SBF1</accession>